<protein>
    <recommendedName>
        <fullName evidence="3">PARP catalytic domain-containing protein</fullName>
    </recommendedName>
</protein>
<dbReference type="AlphaFoldDB" id="A0A8S1YM80"/>
<dbReference type="PANTHER" id="PTHR36649">
    <property type="entry name" value="UBIQUITIN-LIKE DOMAIN-CONTAINING PROTEIN"/>
    <property type="match status" value="1"/>
</dbReference>
<dbReference type="PANTHER" id="PTHR36649:SF28">
    <property type="entry name" value="UBIQUITIN-LIKE DOMAIN-CONTAINING PROTEIN"/>
    <property type="match status" value="1"/>
</dbReference>
<name>A0A8S1YM80_9CILI</name>
<evidence type="ECO:0000313" key="2">
    <source>
        <dbReference type="Proteomes" id="UP000689195"/>
    </source>
</evidence>
<evidence type="ECO:0000313" key="1">
    <source>
        <dbReference type="EMBL" id="CAD8212194.1"/>
    </source>
</evidence>
<dbReference type="EMBL" id="CAJJDO010000167">
    <property type="protein sequence ID" value="CAD8212194.1"/>
    <property type="molecule type" value="Genomic_DNA"/>
</dbReference>
<dbReference type="OrthoDB" id="8954335at2759"/>
<evidence type="ECO:0008006" key="3">
    <source>
        <dbReference type="Google" id="ProtNLM"/>
    </source>
</evidence>
<reference evidence="1" key="1">
    <citation type="submission" date="2021-01" db="EMBL/GenBank/DDBJ databases">
        <authorList>
            <consortium name="Genoscope - CEA"/>
            <person name="William W."/>
        </authorList>
    </citation>
    <scope>NUCLEOTIDE SEQUENCE</scope>
</reference>
<sequence length="503" mass="60119">MKQQQNPSKIEQRLEPIITQNWELQNILAKTLFKEQISLLGNQLDKIDQNSNLTKDQKQYQKHLYQQQLFRKLQLVVEPKSIPHINQNIEASNPELMLYVLKEQLLRDLNIEVLKSNKIKSFGLDQVIRIFSQDQSCFKIRNEQLDYDKIMEDKKLLEFHLVDFTQKLSSSLQIPIDQIEILGVSKGSFEINFLIKGKTYDEIQQLIQNIPAAQVYLHKYCNGKIEYLAYFDQARVAEEQLAKSSGIILTSDEFNPKYNMKWSNFKEKEQRGPPDHRYDYYFPRGCYGFGLDIKKHGENQDWIQMDGNPNEWRIMYHGTRQKFVNSIVKNNLMVGVNNLYANNDCQDEFGNMIKVGNGIYFSNDFNVCTRDRYASYTQVLDKQFAVIFMIRVNPKKIRQSQKMKLKNYFVVNESKDVRPYRILLHEKKRDLQFSFFFIFQMKYYSQKLKYNQLRFLSQVKYQKKLEVNKLILTCQDLILCCNFRYLYKQFYPRSQFYCIFYLS</sequence>
<proteinExistence type="predicted"/>
<organism evidence="1 2">
    <name type="scientific">Paramecium pentaurelia</name>
    <dbReference type="NCBI Taxonomy" id="43138"/>
    <lineage>
        <taxon>Eukaryota</taxon>
        <taxon>Sar</taxon>
        <taxon>Alveolata</taxon>
        <taxon>Ciliophora</taxon>
        <taxon>Intramacronucleata</taxon>
        <taxon>Oligohymenophorea</taxon>
        <taxon>Peniculida</taxon>
        <taxon>Parameciidae</taxon>
        <taxon>Paramecium</taxon>
    </lineage>
</organism>
<dbReference type="Proteomes" id="UP000689195">
    <property type="component" value="Unassembled WGS sequence"/>
</dbReference>
<keyword evidence="2" id="KW-1185">Reference proteome</keyword>
<gene>
    <name evidence="1" type="ORF">PPENT_87.1.T1670020</name>
</gene>
<comment type="caution">
    <text evidence="1">The sequence shown here is derived from an EMBL/GenBank/DDBJ whole genome shotgun (WGS) entry which is preliminary data.</text>
</comment>
<accession>A0A8S1YM80</accession>